<name>A0A454HJ05_9FIRM</name>
<evidence type="ECO:0000313" key="1">
    <source>
        <dbReference type="EMBL" id="RHC08536.1"/>
    </source>
</evidence>
<dbReference type="AlphaFoldDB" id="A0A454HJ05"/>
<reference evidence="1 2" key="1">
    <citation type="submission" date="2018-08" db="EMBL/GenBank/DDBJ databases">
        <title>A genome reference for cultivated species of the human gut microbiota.</title>
        <authorList>
            <person name="Zou Y."/>
            <person name="Xue W."/>
            <person name="Luo G."/>
        </authorList>
    </citation>
    <scope>NUCLEOTIDE SEQUENCE [LARGE SCALE GENOMIC DNA]</scope>
    <source>
        <strain evidence="1 2">AM37-4AC</strain>
    </source>
</reference>
<comment type="caution">
    <text evidence="1">The sequence shown here is derived from an EMBL/GenBank/DDBJ whole genome shotgun (WGS) entry which is preliminary data.</text>
</comment>
<dbReference type="EMBL" id="QSHL01000003">
    <property type="protein sequence ID" value="RHC08536.1"/>
    <property type="molecule type" value="Genomic_DNA"/>
</dbReference>
<organism evidence="1 2">
    <name type="scientific">Blautia obeum</name>
    <dbReference type="NCBI Taxonomy" id="40520"/>
    <lineage>
        <taxon>Bacteria</taxon>
        <taxon>Bacillati</taxon>
        <taxon>Bacillota</taxon>
        <taxon>Clostridia</taxon>
        <taxon>Lachnospirales</taxon>
        <taxon>Lachnospiraceae</taxon>
        <taxon>Blautia</taxon>
    </lineage>
</organism>
<dbReference type="Proteomes" id="UP000265808">
    <property type="component" value="Unassembled WGS sequence"/>
</dbReference>
<accession>A0A454HJ05</accession>
<evidence type="ECO:0000313" key="2">
    <source>
        <dbReference type="Proteomes" id="UP000265808"/>
    </source>
</evidence>
<sequence length="141" mass="16497">MVCILKPEGGDKLMYFDKNLENIGLKIVKENGNWDDIKAEKDLQEIIRVINEIKSNINISLYIKESIDLKERLRREYPEIQQMYEIISNIPFNSTGNIQMKNSIENQIMEELKMDYFGILAGVLKKHSVIKNIESFITSVW</sequence>
<protein>
    <submittedName>
        <fullName evidence="1">Uncharacterized protein</fullName>
    </submittedName>
</protein>
<proteinExistence type="predicted"/>
<gene>
    <name evidence="1" type="ORF">DW859_06590</name>
</gene>